<keyword evidence="2" id="KW-0645">Protease</keyword>
<dbReference type="SUPFAM" id="SSF55031">
    <property type="entry name" value="Bacterial exopeptidase dimerisation domain"/>
    <property type="match status" value="1"/>
</dbReference>
<evidence type="ECO:0000256" key="4">
    <source>
        <dbReference type="ARBA" id="ARBA00022801"/>
    </source>
</evidence>
<evidence type="ECO:0000313" key="10">
    <source>
        <dbReference type="Proteomes" id="UP000250043"/>
    </source>
</evidence>
<keyword evidence="10" id="KW-1185">Reference proteome</keyword>
<gene>
    <name evidence="9" type="ORF">OBBRIDRAFT_737017</name>
</gene>
<dbReference type="Gene3D" id="3.30.70.360">
    <property type="match status" value="1"/>
</dbReference>
<dbReference type="GO" id="GO:0000328">
    <property type="term" value="C:fungal-type vacuole lumen"/>
    <property type="evidence" value="ECO:0007669"/>
    <property type="project" value="TreeGrafter"/>
</dbReference>
<dbReference type="CDD" id="cd05674">
    <property type="entry name" value="M20_yscS"/>
    <property type="match status" value="1"/>
</dbReference>
<dbReference type="InterPro" id="IPR036264">
    <property type="entry name" value="Bact_exopeptidase_dim_dom"/>
</dbReference>
<evidence type="ECO:0000256" key="6">
    <source>
        <dbReference type="PIRSR" id="PIRSR037217-1"/>
    </source>
</evidence>
<feature type="active site" description="Proton acceptor" evidence="6">
    <location>
        <position position="249"/>
    </location>
</feature>
<dbReference type="InterPro" id="IPR017141">
    <property type="entry name" value="Pept_M20_carboxypep"/>
</dbReference>
<keyword evidence="3 7" id="KW-0479">Metal-binding</keyword>
<dbReference type="PIRSF" id="PIRSF037217">
    <property type="entry name" value="Carboxypeptidase_S"/>
    <property type="match status" value="1"/>
</dbReference>
<feature type="active site" evidence="6">
    <location>
        <position position="182"/>
    </location>
</feature>
<feature type="binding site" evidence="7">
    <location>
        <position position="180"/>
    </location>
    <ligand>
        <name>Zn(2+)</name>
        <dbReference type="ChEBI" id="CHEBI:29105"/>
        <label>2</label>
    </ligand>
</feature>
<dbReference type="PANTHER" id="PTHR45962:SF1">
    <property type="entry name" value="N-FATTY-ACYL-AMINO ACID SYNTHASE_HYDROLASE PM20D1"/>
    <property type="match status" value="1"/>
</dbReference>
<accession>A0A8E2DLJ9</accession>
<comment type="similarity">
    <text evidence="1">Belongs to the peptidase M20A family.</text>
</comment>
<dbReference type="GO" id="GO:0046872">
    <property type="term" value="F:metal ion binding"/>
    <property type="evidence" value="ECO:0007669"/>
    <property type="project" value="UniProtKB-KW"/>
</dbReference>
<organism evidence="9 10">
    <name type="scientific">Obba rivulosa</name>
    <dbReference type="NCBI Taxonomy" id="1052685"/>
    <lineage>
        <taxon>Eukaryota</taxon>
        <taxon>Fungi</taxon>
        <taxon>Dikarya</taxon>
        <taxon>Basidiomycota</taxon>
        <taxon>Agaricomycotina</taxon>
        <taxon>Agaricomycetes</taxon>
        <taxon>Polyporales</taxon>
        <taxon>Gelatoporiaceae</taxon>
        <taxon>Obba</taxon>
    </lineage>
</organism>
<evidence type="ECO:0000313" key="9">
    <source>
        <dbReference type="EMBL" id="OCH86953.1"/>
    </source>
</evidence>
<protein>
    <submittedName>
        <fullName evidence="9">Carboxypeptidase S</fullName>
    </submittedName>
</protein>
<dbReference type="Pfam" id="PF01546">
    <property type="entry name" value="Peptidase_M20"/>
    <property type="match status" value="1"/>
</dbReference>
<dbReference type="InterPro" id="IPR011650">
    <property type="entry name" value="Peptidase_M20_dimer"/>
</dbReference>
<evidence type="ECO:0000259" key="8">
    <source>
        <dbReference type="Pfam" id="PF07687"/>
    </source>
</evidence>
<dbReference type="Gene3D" id="3.40.630.10">
    <property type="entry name" value="Zn peptidases"/>
    <property type="match status" value="1"/>
</dbReference>
<dbReference type="InterPro" id="IPR047177">
    <property type="entry name" value="Pept_M20A"/>
</dbReference>
<evidence type="ECO:0000256" key="1">
    <source>
        <dbReference type="ARBA" id="ARBA00006247"/>
    </source>
</evidence>
<name>A0A8E2DLJ9_9APHY</name>
<feature type="binding site" evidence="7">
    <location>
        <position position="565"/>
    </location>
    <ligand>
        <name>Zn(2+)</name>
        <dbReference type="ChEBI" id="CHEBI:29105"/>
        <label>1</label>
    </ligand>
</feature>
<dbReference type="OrthoDB" id="3064516at2759"/>
<sequence>MAGWSDEEKGEAAVVNPRRGNGLASYVARFLWASLLCTLISLVVHPWPGLVKLAAGDLLPALHTFVHNSDVCPQVAPLTPSVHLSLLEELEEEYSTEVFQLKAFESLGGAVRIPTIAYDDLLPPGKDPRWEIFDDLHTYLEKRFPLVHSHLAKTPVNTYALVYHWQGTDGSLKPMLLTAHQDVVPVEPLTMDDWVHPPFSGYYDGEWIWGRGSCDDKPGLIGSLTTVEMLLEKGFQPRRTIVLAYGIDEERGGISGATAIRDYLLRTYGEYAFSMLVDEGGGYSVSDDVIMASPGVAEKGKFDVRMDITTPGGHSSIPPPHTSIGMLAAVIKQLEAHPHPSHLRRESTYYQSLQCQAEHDPSLPGPIRDLVMKSAKSDKALSKLEVEMARKDRMFAPMCGTTQAVDIVHGGVKSNALPELAWLIVNHRLDAFSSIVELKDRITRTINPVATRFNLSVDAFGTLFGAVKPEDAYGQLRLFDAFGTALEPAPVTPMAGSGPWELLSGTIIGAVESSNRTAYSGKKAFIAPGMSTGRYISHTKHYWKLTKHIFRYGHMNHGDSYNGAHTVNEAVRAEGFLEVIRFFTRLILNGDESSLLN</sequence>
<dbReference type="Proteomes" id="UP000250043">
    <property type="component" value="Unassembled WGS sequence"/>
</dbReference>
<keyword evidence="9" id="KW-0121">Carboxypeptidase</keyword>
<reference evidence="9 10" key="1">
    <citation type="submission" date="2016-07" db="EMBL/GenBank/DDBJ databases">
        <title>Draft genome of the white-rot fungus Obba rivulosa 3A-2.</title>
        <authorList>
            <consortium name="DOE Joint Genome Institute"/>
            <person name="Miettinen O."/>
            <person name="Riley R."/>
            <person name="Acob R."/>
            <person name="Barry K."/>
            <person name="Cullen D."/>
            <person name="De Vries R."/>
            <person name="Hainaut M."/>
            <person name="Hatakka A."/>
            <person name="Henrissat B."/>
            <person name="Hilden K."/>
            <person name="Kuo R."/>
            <person name="Labutti K."/>
            <person name="Lipzen A."/>
            <person name="Makela M.R."/>
            <person name="Sandor L."/>
            <person name="Spatafora J.W."/>
            <person name="Grigoriev I.V."/>
            <person name="Hibbett D.S."/>
        </authorList>
    </citation>
    <scope>NUCLEOTIDE SEQUENCE [LARGE SCALE GENOMIC DNA]</scope>
    <source>
        <strain evidence="9 10">3A-2</strain>
    </source>
</reference>
<dbReference type="InterPro" id="IPR002933">
    <property type="entry name" value="Peptidase_M20"/>
</dbReference>
<proteinExistence type="inferred from homology"/>
<evidence type="ECO:0000256" key="7">
    <source>
        <dbReference type="PIRSR" id="PIRSR037217-2"/>
    </source>
</evidence>
<dbReference type="EMBL" id="KV722505">
    <property type="protein sequence ID" value="OCH86953.1"/>
    <property type="molecule type" value="Genomic_DNA"/>
</dbReference>
<keyword evidence="5 7" id="KW-0862">Zinc</keyword>
<evidence type="ECO:0000256" key="3">
    <source>
        <dbReference type="ARBA" id="ARBA00022723"/>
    </source>
</evidence>
<dbReference type="AlphaFoldDB" id="A0A8E2DLJ9"/>
<feature type="binding site" evidence="7">
    <location>
        <position position="278"/>
    </location>
    <ligand>
        <name>Zn(2+)</name>
        <dbReference type="ChEBI" id="CHEBI:29105"/>
        <label>2</label>
    </ligand>
</feature>
<dbReference type="GO" id="GO:0051603">
    <property type="term" value="P:proteolysis involved in protein catabolic process"/>
    <property type="evidence" value="ECO:0007669"/>
    <property type="project" value="TreeGrafter"/>
</dbReference>
<keyword evidence="4" id="KW-0378">Hydrolase</keyword>
<evidence type="ECO:0000256" key="2">
    <source>
        <dbReference type="ARBA" id="ARBA00022670"/>
    </source>
</evidence>
<feature type="binding site" evidence="7">
    <location>
        <position position="215"/>
    </location>
    <ligand>
        <name>Zn(2+)</name>
        <dbReference type="ChEBI" id="CHEBI:29105"/>
        <label>1</label>
    </ligand>
</feature>
<feature type="binding site" evidence="7">
    <location>
        <position position="215"/>
    </location>
    <ligand>
        <name>Zn(2+)</name>
        <dbReference type="ChEBI" id="CHEBI:29105"/>
        <label>2</label>
    </ligand>
</feature>
<dbReference type="PANTHER" id="PTHR45962">
    <property type="entry name" value="N-FATTY-ACYL-AMINO ACID SYNTHASE/HYDROLASE PM20D1"/>
    <property type="match status" value="1"/>
</dbReference>
<dbReference type="Pfam" id="PF07687">
    <property type="entry name" value="M20_dimer"/>
    <property type="match status" value="1"/>
</dbReference>
<dbReference type="GO" id="GO:0004181">
    <property type="term" value="F:metallocarboxypeptidase activity"/>
    <property type="evidence" value="ECO:0007669"/>
    <property type="project" value="InterPro"/>
</dbReference>
<feature type="domain" description="Peptidase M20 dimerisation" evidence="8">
    <location>
        <begin position="297"/>
        <end position="448"/>
    </location>
</feature>
<evidence type="ECO:0000256" key="5">
    <source>
        <dbReference type="ARBA" id="ARBA00022833"/>
    </source>
</evidence>
<dbReference type="SUPFAM" id="SSF53187">
    <property type="entry name" value="Zn-dependent exopeptidases"/>
    <property type="match status" value="1"/>
</dbReference>
<feature type="binding site" evidence="7">
    <location>
        <position position="250"/>
    </location>
    <ligand>
        <name>Zn(2+)</name>
        <dbReference type="ChEBI" id="CHEBI:29105"/>
        <label>1</label>
    </ligand>
</feature>